<name>A0A183K896_9TREM</name>
<dbReference type="EMBL" id="UZAK01034274">
    <property type="protein sequence ID" value="VDP43616.1"/>
    <property type="molecule type" value="Genomic_DNA"/>
</dbReference>
<dbReference type="Proteomes" id="UP000279833">
    <property type="component" value="Unassembled WGS sequence"/>
</dbReference>
<dbReference type="AlphaFoldDB" id="A0A183K896"/>
<dbReference type="WBParaSite" id="SCUD_0001122501-mRNA-1">
    <property type="protein sequence ID" value="SCUD_0001122501-mRNA-1"/>
    <property type="gene ID" value="SCUD_0001122501"/>
</dbReference>
<evidence type="ECO:0000313" key="2">
    <source>
        <dbReference type="Proteomes" id="UP000279833"/>
    </source>
</evidence>
<accession>A0A183K896</accession>
<gene>
    <name evidence="1" type="ORF">SCUD_LOCUS11225</name>
</gene>
<evidence type="ECO:0000313" key="1">
    <source>
        <dbReference type="EMBL" id="VDP43616.1"/>
    </source>
</evidence>
<evidence type="ECO:0000313" key="3">
    <source>
        <dbReference type="WBParaSite" id="SCUD_0001122501-mRNA-1"/>
    </source>
</evidence>
<protein>
    <submittedName>
        <fullName evidence="3">Arrestin_C domain-containing protein</fullName>
    </submittedName>
</protein>
<sequence length="1186" mass="133143">MIPLTSEEIIGQLTLVKSMNPFILCRKLKFTLGNNSSGLPIYLDSSTGVLRASQSLWQKQKDKTLLLSVTVKSIDHDKFSDSALVIISWKDEYVNGNHNSKSGYDKRDRVPEKDEKQMPKLKIATRSFIGSQSIELELTREDIKPTENVCHGQAWSITAKIIFPPGNHNVHIELLAPRYVNDLCGYVKYFGVSFIGHHIKIGKINLIKLDHLGTTLDDSEFSVYSVGQSATIASLNLEKGEGFNKYEAKSMMKTTQEEVLSDSIITKRIDMFVEELRNTYGLLYHASRESKTVKLVVYIQILNKPSTRVIIGFRVHASNRKVIYEECNIPIVANSNDKGKFQASYIENNHSAQVETEKVGEINFKISFPSNSMQTYSLKLKFNKFILGEICYATITDIGTGIRQRIIGMRLHTSYSTHGINKLRSEATVYLGLVENPTDDTTKHYITLNVKIMPHQEKSFPNVFTTQLITDFILSSGQKETSSLSFKVTKSKPQVIPQFCSIGKALETVVPINAEKSIKNNVGRIELPSVYIQSFGNYTNEERSMTIKYVIQINEIKDIILSLDILFSGEKISKEITLAPKTNTPQSALSLNEQPSGLLQSLLISRADNYLHPDSFNIIMASVVISPSARQQCSMKIETSKVQNEVNFIDPKILDIGLAITSHKFQFNVSNSVVYIGIANQQFEDNQQANGAVTKNEPTSINIMIPLNITSTVSNSIDLKLVLFGEKQNYEFPFMFNIGPLQTIPPTALLSITYEIDAINIDEQPDRTDTPLTPGEIGRIYNRISLNLPKCEEYQISFSTLPNSPWPVDIIDILILDVSNYIWISDLSDYQVIKYSRPGSLTTDLASVKLMICAPAGFGNEVRVDVFIRPWIRNNNEKLKSQQSVTIIGNVKINRISSDFNLTSCIFNVSSEKSMKQYIPENNKPLNAKQILIVSANTTDNLSPGVGETTKFTFFIQVPENSKLPNCSVVFRSGYSNINNESELTILKVDIEYGNVFRNSQREKFRVEYTSKYLNGQNDTASVDFGNLVNPSNFNEHSKSIIRINVTARVSDSRVVNSGSKTKLGMTAKFGSLLGTTEVFQVIKRNGNERAIISMNLQEIHETGKDKQFYGEGDILILNLEMKMERNSSLECSRHTLNVYPGVSVKNVDVSPLQPNLSFMYYKVPNTKQSGPLVFKVSEKLNESDT</sequence>
<reference evidence="3" key="1">
    <citation type="submission" date="2016-06" db="UniProtKB">
        <authorList>
            <consortium name="WormBaseParasite"/>
        </authorList>
    </citation>
    <scope>IDENTIFICATION</scope>
</reference>
<proteinExistence type="predicted"/>
<reference evidence="1 2" key="2">
    <citation type="submission" date="2018-11" db="EMBL/GenBank/DDBJ databases">
        <authorList>
            <consortium name="Pathogen Informatics"/>
        </authorList>
    </citation>
    <scope>NUCLEOTIDE SEQUENCE [LARGE SCALE GENOMIC DNA]</scope>
    <source>
        <strain evidence="1">Dakar</strain>
        <strain evidence="2">Dakar, Senegal</strain>
    </source>
</reference>
<organism evidence="3">
    <name type="scientific">Schistosoma curassoni</name>
    <dbReference type="NCBI Taxonomy" id="6186"/>
    <lineage>
        <taxon>Eukaryota</taxon>
        <taxon>Metazoa</taxon>
        <taxon>Spiralia</taxon>
        <taxon>Lophotrochozoa</taxon>
        <taxon>Platyhelminthes</taxon>
        <taxon>Trematoda</taxon>
        <taxon>Digenea</taxon>
        <taxon>Strigeidida</taxon>
        <taxon>Schistosomatoidea</taxon>
        <taxon>Schistosomatidae</taxon>
        <taxon>Schistosoma</taxon>
    </lineage>
</organism>
<keyword evidence="2" id="KW-1185">Reference proteome</keyword>